<dbReference type="EMBL" id="CP016896">
    <property type="protein sequence ID" value="APV35285.1"/>
    <property type="molecule type" value="Genomic_DNA"/>
</dbReference>
<dbReference type="InterPro" id="IPR001227">
    <property type="entry name" value="Ac_transferase_dom_sf"/>
</dbReference>
<dbReference type="InterPro" id="IPR024925">
    <property type="entry name" value="Malonyl_CoA-ACP_transAc"/>
</dbReference>
<dbReference type="Proteomes" id="UP000185674">
    <property type="component" value="Chromosome"/>
</dbReference>
<dbReference type="PANTHER" id="PTHR42681:SF1">
    <property type="entry name" value="MALONYL-COA-ACYL CARRIER PROTEIN TRANSACYLASE, MITOCHONDRIAL"/>
    <property type="match status" value="1"/>
</dbReference>
<gene>
    <name evidence="9" type="ORF">BEN76_04340</name>
</gene>
<sequence>MSTIWVFPGQGAQHPNMLHDLPQHHLVQHYIQQASDVLDQDVLLLDQPDALKSTYAVQICLYIAGVVSAALLQEHAGQPQFVAGLSIGAWAAATTAKVITFEDGLKLVAKRGQLMQEAYPSGYGMTAILGADQARVEMWVNAVKSTHAEVYIANINTETQIVISGEINAMQAVGSLAQQNGAVCKKVEISVPSHCELLTQQAQQLATMMEGIRTQQPSIKYLSGTSARVLPTDRQIVDDIVFNMCRMIRWDNTVRAAWERGARLHIEALPGNVLTGLAKKTFKEGTVLSFQNTQLESLMTAMHIQQGYI</sequence>
<dbReference type="AlphaFoldDB" id="A0A1P8EGH2"/>
<name>A0A1P8EGH2_9GAMM</name>
<evidence type="ECO:0000259" key="8">
    <source>
        <dbReference type="SMART" id="SM00827"/>
    </source>
</evidence>
<dbReference type="EC" id="2.3.1.39" evidence="1 6"/>
<comment type="catalytic activity">
    <reaction evidence="5 6">
        <text>holo-[ACP] + malonyl-CoA = malonyl-[ACP] + CoA</text>
        <dbReference type="Rhea" id="RHEA:41792"/>
        <dbReference type="Rhea" id="RHEA-COMP:9623"/>
        <dbReference type="Rhea" id="RHEA-COMP:9685"/>
        <dbReference type="ChEBI" id="CHEBI:57287"/>
        <dbReference type="ChEBI" id="CHEBI:57384"/>
        <dbReference type="ChEBI" id="CHEBI:64479"/>
        <dbReference type="ChEBI" id="CHEBI:78449"/>
        <dbReference type="EC" id="2.3.1.39"/>
    </reaction>
</comment>
<dbReference type="InterPro" id="IPR017554">
    <property type="entry name" value="Malonate_deCOase_MdcHsu"/>
</dbReference>
<dbReference type="SUPFAM" id="SSF55048">
    <property type="entry name" value="Probable ACP-binding domain of malonyl-CoA ACP transacylase"/>
    <property type="match status" value="1"/>
</dbReference>
<dbReference type="PIRSF" id="PIRSF000446">
    <property type="entry name" value="Mct"/>
    <property type="match status" value="1"/>
</dbReference>
<feature type="domain" description="Malonyl-CoA:ACP transacylase (MAT)" evidence="8">
    <location>
        <begin position="6"/>
        <end position="302"/>
    </location>
</feature>
<dbReference type="Pfam" id="PF00698">
    <property type="entry name" value="Acyl_transf_1"/>
    <property type="match status" value="1"/>
</dbReference>
<evidence type="ECO:0000256" key="7">
    <source>
        <dbReference type="PIRSR" id="PIRSR000446-1"/>
    </source>
</evidence>
<comment type="similarity">
    <text evidence="6">Belongs to the fabD family.</text>
</comment>
<evidence type="ECO:0000313" key="9">
    <source>
        <dbReference type="EMBL" id="APV35285.1"/>
    </source>
</evidence>
<dbReference type="Gene3D" id="3.40.366.10">
    <property type="entry name" value="Malonyl-Coenzyme A Acyl Carrier Protein, domain 2"/>
    <property type="match status" value="1"/>
</dbReference>
<evidence type="ECO:0000256" key="6">
    <source>
        <dbReference type="PIRNR" id="PIRNR000446"/>
    </source>
</evidence>
<dbReference type="STRING" id="487316.BEN76_04340"/>
<reference evidence="9 10" key="1">
    <citation type="submission" date="2016-08" db="EMBL/GenBank/DDBJ databases">
        <title>Complete genome sequence of Acinetobacter baylyi strain GFJ2.</title>
        <authorList>
            <person name="Tabata M."/>
            <person name="Kuboki S."/>
            <person name="Gibu N."/>
            <person name="Kinouchi Y."/>
            <person name="Vangnai A."/>
            <person name="Kasai D."/>
            <person name="Fukuda M."/>
        </authorList>
    </citation>
    <scope>NUCLEOTIDE SEQUENCE [LARGE SCALE GENOMIC DNA]</scope>
    <source>
        <strain evidence="9 10">GFJ2</strain>
    </source>
</reference>
<dbReference type="SUPFAM" id="SSF52151">
    <property type="entry name" value="FabD/lysophospholipase-like"/>
    <property type="match status" value="1"/>
</dbReference>
<dbReference type="RefSeq" id="WP_076032372.1">
    <property type="nucleotide sequence ID" value="NZ_CP016896.1"/>
</dbReference>
<evidence type="ECO:0000256" key="2">
    <source>
        <dbReference type="ARBA" id="ARBA00018953"/>
    </source>
</evidence>
<proteinExistence type="inferred from homology"/>
<evidence type="ECO:0000256" key="5">
    <source>
        <dbReference type="ARBA" id="ARBA00048462"/>
    </source>
</evidence>
<dbReference type="InterPro" id="IPR050858">
    <property type="entry name" value="Mal-CoA-ACP_Trans/PKS_FabD"/>
</dbReference>
<feature type="active site" evidence="7">
    <location>
        <position position="194"/>
    </location>
</feature>
<keyword evidence="3 6" id="KW-0808">Transferase</keyword>
<dbReference type="KEGG" id="asol:BEN76_04340"/>
<evidence type="ECO:0000256" key="3">
    <source>
        <dbReference type="ARBA" id="ARBA00022679"/>
    </source>
</evidence>
<dbReference type="PANTHER" id="PTHR42681">
    <property type="entry name" value="MALONYL-COA-ACYL CARRIER PROTEIN TRANSACYLASE, MITOCHONDRIAL"/>
    <property type="match status" value="1"/>
</dbReference>
<evidence type="ECO:0000256" key="1">
    <source>
        <dbReference type="ARBA" id="ARBA00013258"/>
    </source>
</evidence>
<dbReference type="GO" id="GO:0005829">
    <property type="term" value="C:cytosol"/>
    <property type="evidence" value="ECO:0007669"/>
    <property type="project" value="TreeGrafter"/>
</dbReference>
<dbReference type="GO" id="GO:0006633">
    <property type="term" value="P:fatty acid biosynthetic process"/>
    <property type="evidence" value="ECO:0007669"/>
    <property type="project" value="TreeGrafter"/>
</dbReference>
<dbReference type="SMART" id="SM00827">
    <property type="entry name" value="PKS_AT"/>
    <property type="match status" value="1"/>
</dbReference>
<feature type="active site" evidence="7">
    <location>
        <position position="86"/>
    </location>
</feature>
<dbReference type="Gene3D" id="3.30.70.250">
    <property type="entry name" value="Malonyl-CoA ACP transacylase, ACP-binding"/>
    <property type="match status" value="1"/>
</dbReference>
<dbReference type="GO" id="GO:0004314">
    <property type="term" value="F:[acyl-carrier-protein] S-malonyltransferase activity"/>
    <property type="evidence" value="ECO:0007669"/>
    <property type="project" value="UniProtKB-EC"/>
</dbReference>
<dbReference type="InterPro" id="IPR016036">
    <property type="entry name" value="Malonyl_transacylase_ACP-bd"/>
</dbReference>
<dbReference type="NCBIfam" id="TIGR03131">
    <property type="entry name" value="malonate_mdcH"/>
    <property type="match status" value="1"/>
</dbReference>
<evidence type="ECO:0000313" key="10">
    <source>
        <dbReference type="Proteomes" id="UP000185674"/>
    </source>
</evidence>
<evidence type="ECO:0000256" key="4">
    <source>
        <dbReference type="ARBA" id="ARBA00023315"/>
    </source>
</evidence>
<dbReference type="InterPro" id="IPR016035">
    <property type="entry name" value="Acyl_Trfase/lysoPLipase"/>
</dbReference>
<protein>
    <recommendedName>
        <fullName evidence="2 6">Malonyl CoA-acyl carrier protein transacylase</fullName>
        <ecNumber evidence="1 6">2.3.1.39</ecNumber>
    </recommendedName>
</protein>
<dbReference type="eggNOG" id="COG0331">
    <property type="taxonomic scope" value="Bacteria"/>
</dbReference>
<organism evidence="9 10">
    <name type="scientific">Acinetobacter soli</name>
    <dbReference type="NCBI Taxonomy" id="487316"/>
    <lineage>
        <taxon>Bacteria</taxon>
        <taxon>Pseudomonadati</taxon>
        <taxon>Pseudomonadota</taxon>
        <taxon>Gammaproteobacteria</taxon>
        <taxon>Moraxellales</taxon>
        <taxon>Moraxellaceae</taxon>
        <taxon>Acinetobacter</taxon>
    </lineage>
</organism>
<dbReference type="InterPro" id="IPR014043">
    <property type="entry name" value="Acyl_transferase_dom"/>
</dbReference>
<accession>A0A1P8EGH2</accession>
<keyword evidence="4 6" id="KW-0012">Acyltransferase</keyword>